<proteinExistence type="predicted"/>
<dbReference type="EMBL" id="CP012746">
    <property type="protein sequence ID" value="ALL63237.1"/>
    <property type="molecule type" value="Genomic_DNA"/>
</dbReference>
<dbReference type="AlphaFoldDB" id="A0A0N7JTC6"/>
<dbReference type="Proteomes" id="UP000019146">
    <property type="component" value="Chromosome 1"/>
</dbReference>
<reference evidence="1 2" key="1">
    <citation type="journal article" date="2014" name="Genome Announc.">
        <title>Draft Genome Sequence of the Haloacid-Degrading Burkholderia caribensis Strain MBA4.</title>
        <authorList>
            <person name="Pan Y."/>
            <person name="Kong K.F."/>
            <person name="Tsang J.S."/>
        </authorList>
    </citation>
    <scope>NUCLEOTIDE SEQUENCE [LARGE SCALE GENOMIC DNA]</scope>
    <source>
        <strain evidence="1 2">MBA4</strain>
    </source>
</reference>
<accession>A0A0N7JTC6</accession>
<evidence type="ECO:0000313" key="2">
    <source>
        <dbReference type="Proteomes" id="UP000019146"/>
    </source>
</evidence>
<dbReference type="KEGG" id="bcai:K788_0004104"/>
<evidence type="ECO:0000313" key="1">
    <source>
        <dbReference type="EMBL" id="ALL63237.1"/>
    </source>
</evidence>
<organism evidence="1 2">
    <name type="scientific">Paraburkholderia caribensis MBA4</name>
    <dbReference type="NCBI Taxonomy" id="1323664"/>
    <lineage>
        <taxon>Bacteria</taxon>
        <taxon>Pseudomonadati</taxon>
        <taxon>Pseudomonadota</taxon>
        <taxon>Betaproteobacteria</taxon>
        <taxon>Burkholderiales</taxon>
        <taxon>Burkholderiaceae</taxon>
        <taxon>Paraburkholderia</taxon>
    </lineage>
</organism>
<name>A0A0N7JTC6_9BURK</name>
<protein>
    <submittedName>
        <fullName evidence="1">Uncharacterized protein</fullName>
    </submittedName>
</protein>
<gene>
    <name evidence="1" type="ORF">K788_0004104</name>
</gene>
<sequence>MELEDWGDDETGVAHMIPAVYRNPACLADHAGNNWDQAP</sequence>